<dbReference type="GO" id="GO:0000455">
    <property type="term" value="P:enzyme-directed rRNA pseudouridine synthesis"/>
    <property type="evidence" value="ECO:0007669"/>
    <property type="project" value="Ensembl"/>
</dbReference>
<dbReference type="GO" id="GO:0090669">
    <property type="term" value="P:telomerase RNA stabilization"/>
    <property type="evidence" value="ECO:0007669"/>
    <property type="project" value="Ensembl"/>
</dbReference>
<evidence type="ECO:0000259" key="13">
    <source>
        <dbReference type="SMART" id="SM01136"/>
    </source>
</evidence>
<dbReference type="GO" id="GO:0003720">
    <property type="term" value="F:telomerase activity"/>
    <property type="evidence" value="ECO:0007669"/>
    <property type="project" value="Ensembl"/>
</dbReference>
<dbReference type="InterPro" id="IPR002501">
    <property type="entry name" value="PsdUridine_synth_N"/>
</dbReference>
<dbReference type="Pfam" id="PF01509">
    <property type="entry name" value="TruB_N"/>
    <property type="match status" value="1"/>
</dbReference>
<dbReference type="GO" id="GO:0001650">
    <property type="term" value="C:fibrillar center"/>
    <property type="evidence" value="ECO:0007669"/>
    <property type="project" value="Ensembl"/>
</dbReference>
<reference evidence="14" key="1">
    <citation type="submission" date="2025-08" db="UniProtKB">
        <authorList>
            <consortium name="Ensembl"/>
        </authorList>
    </citation>
    <scope>IDENTIFICATION</scope>
</reference>
<evidence type="ECO:0000256" key="9">
    <source>
        <dbReference type="ARBA" id="ARBA00080839"/>
    </source>
</evidence>
<evidence type="ECO:0000313" key="15">
    <source>
        <dbReference type="Proteomes" id="UP000694425"/>
    </source>
</evidence>
<dbReference type="NCBIfam" id="TIGR00451">
    <property type="entry name" value="unchar_dom_2"/>
    <property type="match status" value="1"/>
</dbReference>
<keyword evidence="15" id="KW-1185">Reference proteome</keyword>
<dbReference type="FunFam" id="3.30.2350.10:FF:000001">
    <property type="entry name" value="H/ACA ribonucleoprotein complex subunit CBF5"/>
    <property type="match status" value="1"/>
</dbReference>
<feature type="domain" description="Dyskerin-like" evidence="13">
    <location>
        <begin position="48"/>
        <end position="106"/>
    </location>
</feature>
<evidence type="ECO:0000259" key="12">
    <source>
        <dbReference type="SMART" id="SM00359"/>
    </source>
</evidence>
<evidence type="ECO:0000256" key="4">
    <source>
        <dbReference type="ARBA" id="ARBA00023235"/>
    </source>
</evidence>
<proteinExistence type="inferred from homology"/>
<evidence type="ECO:0000256" key="7">
    <source>
        <dbReference type="ARBA" id="ARBA00058900"/>
    </source>
</evidence>
<dbReference type="GO" id="GO:0090666">
    <property type="term" value="P:scaRNA localization to Cajal body"/>
    <property type="evidence" value="ECO:0007669"/>
    <property type="project" value="Ensembl"/>
</dbReference>
<feature type="domain" description="PUA" evidence="12">
    <location>
        <begin position="297"/>
        <end position="371"/>
    </location>
</feature>
<dbReference type="InterPro" id="IPR012960">
    <property type="entry name" value="Dyskerin-like"/>
</dbReference>
<dbReference type="NCBIfam" id="TIGR00425">
    <property type="entry name" value="CBF5"/>
    <property type="match status" value="1"/>
</dbReference>
<dbReference type="AlphaFoldDB" id="A0A8C7C261"/>
<comment type="function">
    <text evidence="7">Catalytic subunit of H/ACA small nucleolar ribonucleoprotein (H/ACA snoRNP) complex, which catalyzes pseudouridylation of rRNA. This involves the isomerization of uridine such that the ribose is subsequently attached to C5, instead of the normal N1. Each rRNA can contain up to 100 pseudouridine ('psi') residues, which may serve to stabilize the conformation of rRNAs. Required for ribosome biogenesis and telomere maintenance. Also required for correct processing or intranuclear trafficking of TERC, the RNA component of the telomerase reverse transcriptase (TERT) holoenzyme.</text>
</comment>
<comment type="catalytic activity">
    <reaction evidence="1">
        <text>uridine in 5S rRNA = pseudouridine in 5S rRNA</text>
        <dbReference type="Rhea" id="RHEA:47036"/>
        <dbReference type="Rhea" id="RHEA-COMP:11730"/>
        <dbReference type="Rhea" id="RHEA-COMP:11731"/>
        <dbReference type="ChEBI" id="CHEBI:65314"/>
        <dbReference type="ChEBI" id="CHEBI:65315"/>
    </reaction>
</comment>
<dbReference type="GO" id="GO:0009982">
    <property type="term" value="F:pseudouridine synthase activity"/>
    <property type="evidence" value="ECO:0007669"/>
    <property type="project" value="Ensembl"/>
</dbReference>
<keyword evidence="4" id="KW-0413">Isomerase</keyword>
<organism evidence="14 15">
    <name type="scientific">Neovison vison</name>
    <name type="common">American mink</name>
    <name type="synonym">Mustela vison</name>
    <dbReference type="NCBI Taxonomy" id="452646"/>
    <lineage>
        <taxon>Eukaryota</taxon>
        <taxon>Metazoa</taxon>
        <taxon>Chordata</taxon>
        <taxon>Craniata</taxon>
        <taxon>Vertebrata</taxon>
        <taxon>Euteleostomi</taxon>
        <taxon>Mammalia</taxon>
        <taxon>Eutheria</taxon>
        <taxon>Laurasiatheria</taxon>
        <taxon>Carnivora</taxon>
        <taxon>Caniformia</taxon>
        <taxon>Musteloidea</taxon>
        <taxon>Mustelidae</taxon>
        <taxon>Mustelinae</taxon>
        <taxon>Neogale</taxon>
    </lineage>
</organism>
<dbReference type="PANTHER" id="PTHR23127">
    <property type="entry name" value="CENTROMERE/MICROTUBULE BINDING PROTEIN CBF5"/>
    <property type="match status" value="1"/>
</dbReference>
<dbReference type="GeneTree" id="ENSGT00510000047092"/>
<evidence type="ECO:0000256" key="1">
    <source>
        <dbReference type="ARBA" id="ARBA00001896"/>
    </source>
</evidence>
<dbReference type="GO" id="GO:0034513">
    <property type="term" value="F:box H/ACA snoRNA binding"/>
    <property type="evidence" value="ECO:0007669"/>
    <property type="project" value="Ensembl"/>
</dbReference>
<dbReference type="GO" id="GO:0090661">
    <property type="term" value="C:box H/ACA telomerase RNP complex"/>
    <property type="evidence" value="ECO:0007669"/>
    <property type="project" value="Ensembl"/>
</dbReference>
<dbReference type="InterPro" id="IPR004521">
    <property type="entry name" value="Uncharacterised_CHP00451"/>
</dbReference>
<dbReference type="InterPro" id="IPR002478">
    <property type="entry name" value="PUA"/>
</dbReference>
<dbReference type="GO" id="GO:1904874">
    <property type="term" value="P:positive regulation of telomerase RNA localization to Cajal body"/>
    <property type="evidence" value="ECO:0007669"/>
    <property type="project" value="Ensembl"/>
</dbReference>
<evidence type="ECO:0000256" key="8">
    <source>
        <dbReference type="ARBA" id="ARBA00075671"/>
    </source>
</evidence>
<evidence type="ECO:0000256" key="2">
    <source>
        <dbReference type="ARBA" id="ARBA00004408"/>
    </source>
</evidence>
<comment type="subcellular location">
    <subcellularLocation>
        <location evidence="2">Nucleus</location>
        <location evidence="2">Cajal body</location>
    </subcellularLocation>
</comment>
<dbReference type="GO" id="GO:1905323">
    <property type="term" value="P:telomerase holoenzyme complex assembly"/>
    <property type="evidence" value="ECO:0007669"/>
    <property type="project" value="Ensembl"/>
</dbReference>
<evidence type="ECO:0000256" key="6">
    <source>
        <dbReference type="ARBA" id="ARBA00044548"/>
    </source>
</evidence>
<comment type="similarity">
    <text evidence="3">Belongs to the pseudouridine synthase TruB family.</text>
</comment>
<dbReference type="SMART" id="SM01136">
    <property type="entry name" value="DKCLD"/>
    <property type="match status" value="1"/>
</dbReference>
<dbReference type="Gene3D" id="2.30.130.10">
    <property type="entry name" value="PUA domain"/>
    <property type="match status" value="1"/>
</dbReference>
<dbReference type="Pfam" id="PF01472">
    <property type="entry name" value="PUA"/>
    <property type="match status" value="1"/>
</dbReference>
<dbReference type="Pfam" id="PF08068">
    <property type="entry name" value="DKCLD"/>
    <property type="match status" value="1"/>
</dbReference>
<sequence>MADAAVFILPKKHKKKKERKSLPEEDVAEIQHAEEFLIKPESKVAQLDTSQWPLLLKNFDKLNVRTAHYTPLPCGSNPLKREIGDYIRTGFINLDKPSNPSSHEVVAWIRRILRVEKTGHSGTLDPKVTGCLIVCIERATRLVKSQQSAGKEYVGIVRLHSAIEGGTQLSRALETLTGALFQRPPLIAAVKRQLRVRTIYESKMIEYDPERRLGIFWVSCEAGTYIRTLCVHLGLLLGVGGQMQELRRVRSGVMSEKDHMVTMHDVLDAQWLYDNHKDDSYLRRVVYPLEKLLTSHKRLVMKDSAVNAICYGAKIMLPGVLRYEDGIEVNQEIVVITTKGEAICMAIALMTTAVISTCDHGIVAKIKRVIMERDTYPRKWGLGPKASQKKLMIKQGLLDKHGKPTDSTPATWMQEYVDYSESAKREVGAKGVQAPQEVAEVVKAPKVVAEAVKTPKVRNGLQAVRGVLLWTVWAPVPVPCRVRWGHGGLRNQTGRGSQLVDVAPLALGGGRRYSGPSLGRTRLKLTALDRISTALDVVQGSTCYHLSFSGSGGHPDIGVQNGCAEGPGTSCLGPVRTPSQACCGPGFPAAGREAVLEFSKLWFLGFVIRKLPPVVRGCSGGPRLLTERFSSTVAPNRTFDLLCPP</sequence>
<dbReference type="SUPFAM" id="SSF55120">
    <property type="entry name" value="Pseudouridine synthase"/>
    <property type="match status" value="1"/>
</dbReference>
<dbReference type="Pfam" id="PF16198">
    <property type="entry name" value="TruB_C_2"/>
    <property type="match status" value="1"/>
</dbReference>
<dbReference type="InterPro" id="IPR015947">
    <property type="entry name" value="PUA-like_sf"/>
</dbReference>
<evidence type="ECO:0000313" key="14">
    <source>
        <dbReference type="Ensembl" id="ENSNVIP00000030663.1"/>
    </source>
</evidence>
<dbReference type="SUPFAM" id="SSF88697">
    <property type="entry name" value="PUA domain-like"/>
    <property type="match status" value="1"/>
</dbReference>
<dbReference type="GO" id="GO:0007004">
    <property type="term" value="P:telomere maintenance via telomerase"/>
    <property type="evidence" value="ECO:0007669"/>
    <property type="project" value="Ensembl"/>
</dbReference>
<dbReference type="GO" id="GO:0031429">
    <property type="term" value="C:box H/ACA snoRNP complex"/>
    <property type="evidence" value="ECO:0007669"/>
    <property type="project" value="Ensembl"/>
</dbReference>
<name>A0A8C7C261_NEOVI</name>
<dbReference type="SMART" id="SM00359">
    <property type="entry name" value="PUA"/>
    <property type="match status" value="1"/>
</dbReference>
<evidence type="ECO:0000256" key="10">
    <source>
        <dbReference type="ARBA" id="ARBA00081004"/>
    </source>
</evidence>
<reference evidence="14" key="2">
    <citation type="submission" date="2025-09" db="UniProtKB">
        <authorList>
            <consortium name="Ensembl"/>
        </authorList>
    </citation>
    <scope>IDENTIFICATION</scope>
</reference>
<accession>A0A8C7C261</accession>
<dbReference type="GO" id="GO:0015030">
    <property type="term" value="C:Cajal body"/>
    <property type="evidence" value="ECO:0007669"/>
    <property type="project" value="UniProtKB-SubCell"/>
</dbReference>
<dbReference type="GO" id="GO:0032212">
    <property type="term" value="P:positive regulation of telomere maintenance via telomerase"/>
    <property type="evidence" value="ECO:0007669"/>
    <property type="project" value="Ensembl"/>
</dbReference>
<dbReference type="InterPro" id="IPR004802">
    <property type="entry name" value="tRNA_PsdUridine_synth_B_fam"/>
</dbReference>
<dbReference type="Proteomes" id="UP000694425">
    <property type="component" value="Unplaced"/>
</dbReference>
<dbReference type="GO" id="GO:1990481">
    <property type="term" value="P:mRNA pseudouridine synthesis"/>
    <property type="evidence" value="ECO:0007669"/>
    <property type="project" value="TreeGrafter"/>
</dbReference>
<dbReference type="PANTHER" id="PTHR23127:SF0">
    <property type="entry name" value="H_ACA RIBONUCLEOPROTEIN COMPLEX SUBUNIT DKC1"/>
    <property type="match status" value="1"/>
</dbReference>
<dbReference type="NCBIfam" id="NF003280">
    <property type="entry name" value="PRK04270.1"/>
    <property type="match status" value="1"/>
</dbReference>
<evidence type="ECO:0000256" key="5">
    <source>
        <dbReference type="ARBA" id="ARBA00044522"/>
    </source>
</evidence>
<dbReference type="PROSITE" id="PS50890">
    <property type="entry name" value="PUA"/>
    <property type="match status" value="1"/>
</dbReference>
<dbReference type="Gene3D" id="3.30.2350.10">
    <property type="entry name" value="Pseudouridine synthase"/>
    <property type="match status" value="1"/>
</dbReference>
<dbReference type="CDD" id="cd21148">
    <property type="entry name" value="PUA_Cbf5"/>
    <property type="match status" value="1"/>
</dbReference>
<dbReference type="InterPro" id="IPR020103">
    <property type="entry name" value="PsdUridine_synth_cat_dom_sf"/>
</dbReference>
<dbReference type="InterPro" id="IPR032819">
    <property type="entry name" value="TruB_C"/>
</dbReference>
<dbReference type="InterPro" id="IPR036974">
    <property type="entry name" value="PUA_sf"/>
</dbReference>
<protein>
    <recommendedName>
        <fullName evidence="5">H/ACA ribonucleoprotein complex subunit DKC1</fullName>
    </recommendedName>
    <alternativeName>
        <fullName evidence="6">Dyskerin</fullName>
    </alternativeName>
    <alternativeName>
        <fullName evidence="8">Nopp140-associated protein of 57 kDa</fullName>
    </alternativeName>
    <alternativeName>
        <fullName evidence="10">Nucleolar protein NAP57</fullName>
    </alternativeName>
    <alternativeName>
        <fullName evidence="9">Nucleolar protein family A member 4</fullName>
    </alternativeName>
    <alternativeName>
        <fullName evidence="11">snoRNP protein DKC1</fullName>
    </alternativeName>
</protein>
<dbReference type="GO" id="GO:0070034">
    <property type="term" value="F:telomerase RNA binding"/>
    <property type="evidence" value="ECO:0007669"/>
    <property type="project" value="Ensembl"/>
</dbReference>
<dbReference type="CDD" id="cd02572">
    <property type="entry name" value="PseudoU_synth_hDyskerin"/>
    <property type="match status" value="1"/>
</dbReference>
<dbReference type="GO" id="GO:0031120">
    <property type="term" value="P:snRNA pseudouridine synthesis"/>
    <property type="evidence" value="ECO:0007669"/>
    <property type="project" value="TreeGrafter"/>
</dbReference>
<evidence type="ECO:0000256" key="11">
    <source>
        <dbReference type="ARBA" id="ARBA00082294"/>
    </source>
</evidence>
<dbReference type="Ensembl" id="ENSNVIT00000035523.1">
    <property type="protein sequence ID" value="ENSNVIP00000030663.1"/>
    <property type="gene ID" value="ENSNVIG00000023613.1"/>
</dbReference>
<evidence type="ECO:0000256" key="3">
    <source>
        <dbReference type="ARBA" id="ARBA00008999"/>
    </source>
</evidence>
<dbReference type="GO" id="GO:0000495">
    <property type="term" value="P:box H/ACA sno(s)RNA 3'-end processing"/>
    <property type="evidence" value="ECO:0007669"/>
    <property type="project" value="TreeGrafter"/>
</dbReference>